<evidence type="ECO:0000313" key="4">
    <source>
        <dbReference type="Proteomes" id="UP000824169"/>
    </source>
</evidence>
<feature type="transmembrane region" description="Helical" evidence="1">
    <location>
        <begin position="12"/>
        <end position="33"/>
    </location>
</feature>
<keyword evidence="1" id="KW-0472">Membrane</keyword>
<dbReference type="PANTHER" id="PTHR34220">
    <property type="entry name" value="SENSOR HISTIDINE KINASE YPDA"/>
    <property type="match status" value="1"/>
</dbReference>
<keyword evidence="3" id="KW-0808">Transferase</keyword>
<keyword evidence="1" id="KW-1133">Transmembrane helix</keyword>
<organism evidence="3 4">
    <name type="scientific">Candidatus Scatomonas pullistercoris</name>
    <dbReference type="NCBI Taxonomy" id="2840920"/>
    <lineage>
        <taxon>Bacteria</taxon>
        <taxon>Bacillati</taxon>
        <taxon>Bacillota</taxon>
        <taxon>Clostridia</taxon>
        <taxon>Lachnospirales</taxon>
        <taxon>Lachnospiraceae</taxon>
        <taxon>Lachnospiraceae incertae sedis</taxon>
        <taxon>Candidatus Scatomonas</taxon>
    </lineage>
</organism>
<dbReference type="AlphaFoldDB" id="A0A9D1P2G1"/>
<evidence type="ECO:0000256" key="1">
    <source>
        <dbReference type="SAM" id="Phobius"/>
    </source>
</evidence>
<name>A0A9D1P2G1_9FIRM</name>
<evidence type="ECO:0000313" key="3">
    <source>
        <dbReference type="EMBL" id="HIV24771.1"/>
    </source>
</evidence>
<evidence type="ECO:0000259" key="2">
    <source>
        <dbReference type="SMART" id="SM00387"/>
    </source>
</evidence>
<dbReference type="GO" id="GO:0000155">
    <property type="term" value="F:phosphorelay sensor kinase activity"/>
    <property type="evidence" value="ECO:0007669"/>
    <property type="project" value="InterPro"/>
</dbReference>
<dbReference type="InterPro" id="IPR003594">
    <property type="entry name" value="HATPase_dom"/>
</dbReference>
<dbReference type="InterPro" id="IPR036890">
    <property type="entry name" value="HATPase_C_sf"/>
</dbReference>
<dbReference type="PANTHER" id="PTHR34220:SF7">
    <property type="entry name" value="SENSOR HISTIDINE KINASE YPDA"/>
    <property type="match status" value="1"/>
</dbReference>
<dbReference type="InterPro" id="IPR010559">
    <property type="entry name" value="Sig_transdc_His_kin_internal"/>
</dbReference>
<sequence>MKKTTLYSDMLLLIIVLFFSVVFTLCVLIPYAAASTSPVASFLLLFFLIAVILFCFFWLSRRIIRPAKEYRNLCLQFNNGEIYQNFINTIGGLFPFLDTAVKRLDSLLDRQNTLQLSTKQAEFLALQNQINPHFLYNTLESIRGDALAAGMENIANITEALSTFFRYTITETRNLVSLREELDNVKNYFVIQQYRFGDKLSIAVNIVDEAASILNLQCPKLFLQPIVENAVFHGLERKSENGLVSIRVEIIDQEVHIDISDNGVGMQEEILSKLNGELNRVSAGAIVENKKGGIALKNVCRRIKLLFGEQYGIHVSSIIGIGTKVEVTLPIIYKE</sequence>
<keyword evidence="3" id="KW-0418">Kinase</keyword>
<comment type="caution">
    <text evidence="3">The sequence shown here is derived from an EMBL/GenBank/DDBJ whole genome shotgun (WGS) entry which is preliminary data.</text>
</comment>
<feature type="domain" description="Histidine kinase/HSP90-like ATPase" evidence="2">
    <location>
        <begin position="218"/>
        <end position="333"/>
    </location>
</feature>
<dbReference type="InterPro" id="IPR050640">
    <property type="entry name" value="Bact_2-comp_sensor_kinase"/>
</dbReference>
<proteinExistence type="predicted"/>
<protein>
    <submittedName>
        <fullName evidence="3">Histidine kinase</fullName>
    </submittedName>
</protein>
<keyword evidence="1" id="KW-0812">Transmembrane</keyword>
<dbReference type="SMART" id="SM00387">
    <property type="entry name" value="HATPase_c"/>
    <property type="match status" value="1"/>
</dbReference>
<dbReference type="Pfam" id="PF02518">
    <property type="entry name" value="HATPase_c"/>
    <property type="match status" value="1"/>
</dbReference>
<reference evidence="3" key="2">
    <citation type="journal article" date="2021" name="PeerJ">
        <title>Extensive microbial diversity within the chicken gut microbiome revealed by metagenomics and culture.</title>
        <authorList>
            <person name="Gilroy R."/>
            <person name="Ravi A."/>
            <person name="Getino M."/>
            <person name="Pursley I."/>
            <person name="Horton D.L."/>
            <person name="Alikhan N.F."/>
            <person name="Baker D."/>
            <person name="Gharbi K."/>
            <person name="Hall N."/>
            <person name="Watson M."/>
            <person name="Adriaenssens E.M."/>
            <person name="Foster-Nyarko E."/>
            <person name="Jarju S."/>
            <person name="Secka A."/>
            <person name="Antonio M."/>
            <person name="Oren A."/>
            <person name="Chaudhuri R.R."/>
            <person name="La Ragione R."/>
            <person name="Hildebrand F."/>
            <person name="Pallen M.J."/>
        </authorList>
    </citation>
    <scope>NUCLEOTIDE SEQUENCE</scope>
    <source>
        <strain evidence="3">CHK188-20938</strain>
    </source>
</reference>
<dbReference type="SUPFAM" id="SSF55874">
    <property type="entry name" value="ATPase domain of HSP90 chaperone/DNA topoisomerase II/histidine kinase"/>
    <property type="match status" value="1"/>
</dbReference>
<dbReference type="Pfam" id="PF06580">
    <property type="entry name" value="His_kinase"/>
    <property type="match status" value="1"/>
</dbReference>
<accession>A0A9D1P2G1</accession>
<reference evidence="3" key="1">
    <citation type="submission" date="2020-10" db="EMBL/GenBank/DDBJ databases">
        <authorList>
            <person name="Gilroy R."/>
        </authorList>
    </citation>
    <scope>NUCLEOTIDE SEQUENCE</scope>
    <source>
        <strain evidence="3">CHK188-20938</strain>
    </source>
</reference>
<dbReference type="GO" id="GO:0016020">
    <property type="term" value="C:membrane"/>
    <property type="evidence" value="ECO:0007669"/>
    <property type="project" value="InterPro"/>
</dbReference>
<feature type="transmembrane region" description="Helical" evidence="1">
    <location>
        <begin position="39"/>
        <end position="59"/>
    </location>
</feature>
<dbReference type="Gene3D" id="3.30.565.10">
    <property type="entry name" value="Histidine kinase-like ATPase, C-terminal domain"/>
    <property type="match status" value="1"/>
</dbReference>
<gene>
    <name evidence="3" type="ORF">IAB71_03140</name>
</gene>
<dbReference type="EMBL" id="DVOO01000010">
    <property type="protein sequence ID" value="HIV24771.1"/>
    <property type="molecule type" value="Genomic_DNA"/>
</dbReference>
<dbReference type="Proteomes" id="UP000824169">
    <property type="component" value="Unassembled WGS sequence"/>
</dbReference>